<name>A0ABT2PLG0_9BURK</name>
<keyword evidence="3" id="KW-1185">Reference proteome</keyword>
<dbReference type="EMBL" id="JAODYH010000005">
    <property type="protein sequence ID" value="MCT9811315.1"/>
    <property type="molecule type" value="Genomic_DNA"/>
</dbReference>
<accession>A0ABT2PLG0</accession>
<feature type="signal peptide" evidence="1">
    <location>
        <begin position="1"/>
        <end position="22"/>
    </location>
</feature>
<dbReference type="RefSeq" id="WP_261500543.1">
    <property type="nucleotide sequence ID" value="NZ_JAODYH010000005.1"/>
</dbReference>
<dbReference type="Proteomes" id="UP001525968">
    <property type="component" value="Unassembled WGS sequence"/>
</dbReference>
<evidence type="ECO:0000313" key="3">
    <source>
        <dbReference type="Proteomes" id="UP001525968"/>
    </source>
</evidence>
<feature type="chain" id="PRO_5046625062" description="Surface antigen domain-containing protein" evidence="1">
    <location>
        <begin position="23"/>
        <end position="126"/>
    </location>
</feature>
<evidence type="ECO:0008006" key="4">
    <source>
        <dbReference type="Google" id="ProtNLM"/>
    </source>
</evidence>
<comment type="caution">
    <text evidence="2">The sequence shown here is derived from an EMBL/GenBank/DDBJ whole genome shotgun (WGS) entry which is preliminary data.</text>
</comment>
<gene>
    <name evidence="2" type="ORF">N0K08_11760</name>
</gene>
<protein>
    <recommendedName>
        <fullName evidence="4">Surface antigen domain-containing protein</fullName>
    </recommendedName>
</protein>
<reference evidence="2 3" key="1">
    <citation type="submission" date="2022-09" db="EMBL/GenBank/DDBJ databases">
        <title>Draft genome of isolate Be4.</title>
        <authorList>
            <person name="Sanchez-Castro I."/>
            <person name="Martinez-Rodriguez P."/>
            <person name="Descostes M."/>
            <person name="Merroun M."/>
        </authorList>
    </citation>
    <scope>NUCLEOTIDE SEQUENCE [LARGE SCALE GENOMIC DNA]</scope>
    <source>
        <strain evidence="2 3">Be4</strain>
    </source>
</reference>
<evidence type="ECO:0000256" key="1">
    <source>
        <dbReference type="SAM" id="SignalP"/>
    </source>
</evidence>
<organism evidence="2 3">
    <name type="scientific">Acidovorax bellezanensis</name>
    <dbReference type="NCBI Taxonomy" id="2976702"/>
    <lineage>
        <taxon>Bacteria</taxon>
        <taxon>Pseudomonadati</taxon>
        <taxon>Pseudomonadota</taxon>
        <taxon>Betaproteobacteria</taxon>
        <taxon>Burkholderiales</taxon>
        <taxon>Comamonadaceae</taxon>
        <taxon>Acidovorax</taxon>
    </lineage>
</organism>
<proteinExistence type="predicted"/>
<sequence>MQKALLRLAACTALLLPFAVHALPLARLNQSALLHIPAQDVPSFKSFVGQTLNEGPAGTVAEWSSTARPGKFPVKVLLNPGAKVETQSAGQCRLLSAQVSQSRTAHQWKLWFCQQADGSWKISGLE</sequence>
<evidence type="ECO:0000313" key="2">
    <source>
        <dbReference type="EMBL" id="MCT9811315.1"/>
    </source>
</evidence>
<keyword evidence="1" id="KW-0732">Signal</keyword>